<protein>
    <submittedName>
        <fullName evidence="1">Uncharacterized protein</fullName>
    </submittedName>
</protein>
<dbReference type="AlphaFoldDB" id="A0A9P0HTE7"/>
<evidence type="ECO:0000313" key="1">
    <source>
        <dbReference type="EMBL" id="CAH1407076.1"/>
    </source>
</evidence>
<dbReference type="Proteomes" id="UP001152798">
    <property type="component" value="Chromosome 7"/>
</dbReference>
<sequence length="82" mass="9300">MWLSMYVPRAVIQDLIFSEYPTGYLVSSFTRFSRWIAVTGMMRNVASAHLVADKMIVRNPCVLAPLGESKRLPRSRGAKKEP</sequence>
<proteinExistence type="predicted"/>
<keyword evidence="2" id="KW-1185">Reference proteome</keyword>
<dbReference type="EMBL" id="OV725083">
    <property type="protein sequence ID" value="CAH1407076.1"/>
    <property type="molecule type" value="Genomic_DNA"/>
</dbReference>
<accession>A0A9P0HTE7</accession>
<organism evidence="1 2">
    <name type="scientific">Nezara viridula</name>
    <name type="common">Southern green stink bug</name>
    <name type="synonym">Cimex viridulus</name>
    <dbReference type="NCBI Taxonomy" id="85310"/>
    <lineage>
        <taxon>Eukaryota</taxon>
        <taxon>Metazoa</taxon>
        <taxon>Ecdysozoa</taxon>
        <taxon>Arthropoda</taxon>
        <taxon>Hexapoda</taxon>
        <taxon>Insecta</taxon>
        <taxon>Pterygota</taxon>
        <taxon>Neoptera</taxon>
        <taxon>Paraneoptera</taxon>
        <taxon>Hemiptera</taxon>
        <taxon>Heteroptera</taxon>
        <taxon>Panheteroptera</taxon>
        <taxon>Pentatomomorpha</taxon>
        <taxon>Pentatomoidea</taxon>
        <taxon>Pentatomidae</taxon>
        <taxon>Pentatominae</taxon>
        <taxon>Nezara</taxon>
    </lineage>
</organism>
<reference evidence="1" key="1">
    <citation type="submission" date="2022-01" db="EMBL/GenBank/DDBJ databases">
        <authorList>
            <person name="King R."/>
        </authorList>
    </citation>
    <scope>NUCLEOTIDE SEQUENCE</scope>
</reference>
<name>A0A9P0HTE7_NEZVI</name>
<evidence type="ECO:0000313" key="2">
    <source>
        <dbReference type="Proteomes" id="UP001152798"/>
    </source>
</evidence>
<gene>
    <name evidence="1" type="ORF">NEZAVI_LOCUS14883</name>
</gene>